<proteinExistence type="predicted"/>
<feature type="transmembrane region" description="Helical" evidence="1">
    <location>
        <begin position="90"/>
        <end position="108"/>
    </location>
</feature>
<feature type="transmembrane region" description="Helical" evidence="1">
    <location>
        <begin position="37"/>
        <end position="55"/>
    </location>
</feature>
<gene>
    <name evidence="2" type="ORF">MSIBF_A510004</name>
</gene>
<keyword evidence="1" id="KW-1133">Transmembrane helix</keyword>
<dbReference type="AlphaFoldDB" id="A0A098EE81"/>
<name>A0A098EE81_9ZZZZ</name>
<organism evidence="2">
    <name type="scientific">groundwater metagenome</name>
    <dbReference type="NCBI Taxonomy" id="717931"/>
    <lineage>
        <taxon>unclassified sequences</taxon>
        <taxon>metagenomes</taxon>
        <taxon>ecological metagenomes</taxon>
    </lineage>
</organism>
<dbReference type="EMBL" id="CCXY01000415">
    <property type="protein sequence ID" value="CEG13799.1"/>
    <property type="molecule type" value="Genomic_DNA"/>
</dbReference>
<feature type="transmembrane region" description="Helical" evidence="1">
    <location>
        <begin position="12"/>
        <end position="31"/>
    </location>
</feature>
<evidence type="ECO:0000313" key="2">
    <source>
        <dbReference type="EMBL" id="CEG13799.1"/>
    </source>
</evidence>
<evidence type="ECO:0000256" key="1">
    <source>
        <dbReference type="SAM" id="Phobius"/>
    </source>
</evidence>
<keyword evidence="1" id="KW-0472">Membrane</keyword>
<sequence>MEVKTMKKLSKIKIGIIFGIMAGIIDVLPMIFQKLTWDANLSAFSMWIIAGFMVSTSNLKINSVLKGILISFLLLTPSAIIIGWSQPISLMPIFLMTLILGGLLGYLVNKFGGGQS</sequence>
<reference evidence="2" key="1">
    <citation type="submission" date="2014-09" db="EMBL/GenBank/DDBJ databases">
        <authorList>
            <person name="Probst J Alexander"/>
        </authorList>
    </citation>
    <scope>NUCLEOTIDE SEQUENCE</scope>
</reference>
<protein>
    <submittedName>
        <fullName evidence="2">Uncharacterized protein</fullName>
    </submittedName>
</protein>
<keyword evidence="1" id="KW-0812">Transmembrane</keyword>
<feature type="transmembrane region" description="Helical" evidence="1">
    <location>
        <begin position="67"/>
        <end position="84"/>
    </location>
</feature>
<accession>A0A098EE81</accession>